<evidence type="ECO:0000313" key="1">
    <source>
        <dbReference type="EMBL" id="CAF5141587.1"/>
    </source>
</evidence>
<accession>A0A8S3FUR8</accession>
<proteinExistence type="predicted"/>
<dbReference type="Proteomes" id="UP000681720">
    <property type="component" value="Unassembled WGS sequence"/>
</dbReference>
<dbReference type="AlphaFoldDB" id="A0A8S3FUR8"/>
<reference evidence="1" key="1">
    <citation type="submission" date="2021-02" db="EMBL/GenBank/DDBJ databases">
        <authorList>
            <person name="Nowell W R."/>
        </authorList>
    </citation>
    <scope>NUCLEOTIDE SEQUENCE</scope>
</reference>
<sequence length="74" mass="8235">EDNMESPIPTLNTITLVNAPTSPVTDTFRPIDDASIHNEISAIGDNNYASDDLSLRNHLSEYQSHDNFSREAVF</sequence>
<organism evidence="1 2">
    <name type="scientific">Rotaria magnacalcarata</name>
    <dbReference type="NCBI Taxonomy" id="392030"/>
    <lineage>
        <taxon>Eukaryota</taxon>
        <taxon>Metazoa</taxon>
        <taxon>Spiralia</taxon>
        <taxon>Gnathifera</taxon>
        <taxon>Rotifera</taxon>
        <taxon>Eurotatoria</taxon>
        <taxon>Bdelloidea</taxon>
        <taxon>Philodinida</taxon>
        <taxon>Philodinidae</taxon>
        <taxon>Rotaria</taxon>
    </lineage>
</organism>
<name>A0A8S3FUR8_9BILA</name>
<gene>
    <name evidence="1" type="ORF">GIL414_LOCUS64514</name>
</gene>
<feature type="non-terminal residue" evidence="1">
    <location>
        <position position="1"/>
    </location>
</feature>
<protein>
    <submittedName>
        <fullName evidence="1">Uncharacterized protein</fullName>
    </submittedName>
</protein>
<dbReference type="EMBL" id="CAJOBJ010278917">
    <property type="protein sequence ID" value="CAF5141587.1"/>
    <property type="molecule type" value="Genomic_DNA"/>
</dbReference>
<comment type="caution">
    <text evidence="1">The sequence shown here is derived from an EMBL/GenBank/DDBJ whole genome shotgun (WGS) entry which is preliminary data.</text>
</comment>
<evidence type="ECO:0000313" key="2">
    <source>
        <dbReference type="Proteomes" id="UP000681720"/>
    </source>
</evidence>